<keyword evidence="2" id="KW-0597">Phosphoprotein</keyword>
<dbReference type="Proteomes" id="UP000546162">
    <property type="component" value="Unassembled WGS sequence"/>
</dbReference>
<comment type="caution">
    <text evidence="4">The sequence shown here is derived from an EMBL/GenBank/DDBJ whole genome shotgun (WGS) entry which is preliminary data.</text>
</comment>
<reference evidence="4 5" key="1">
    <citation type="submission" date="2020-08" db="EMBL/GenBank/DDBJ databases">
        <title>Sequencing the genomes of 1000 actinobacteria strains.</title>
        <authorList>
            <person name="Klenk H.-P."/>
        </authorList>
    </citation>
    <scope>NUCLEOTIDE SEQUENCE [LARGE SCALE GENOMIC DNA]</scope>
    <source>
        <strain evidence="4 5">DSM 45809</strain>
    </source>
</reference>
<dbReference type="Pfam" id="PF00550">
    <property type="entry name" value="PP-binding"/>
    <property type="match status" value="1"/>
</dbReference>
<keyword evidence="1" id="KW-0596">Phosphopantetheine</keyword>
<gene>
    <name evidence="4" type="ORF">BJY16_006784</name>
</gene>
<protein>
    <submittedName>
        <fullName evidence="4">Acyl carrier protein</fullName>
    </submittedName>
</protein>
<accession>A0A7W7MAZ5</accession>
<dbReference type="EMBL" id="JACHNB010000001">
    <property type="protein sequence ID" value="MBB4743325.1"/>
    <property type="molecule type" value="Genomic_DNA"/>
</dbReference>
<name>A0A7W7MAZ5_9ACTN</name>
<organism evidence="4 5">
    <name type="scientific">Actinoplanes octamycinicus</name>
    <dbReference type="NCBI Taxonomy" id="135948"/>
    <lineage>
        <taxon>Bacteria</taxon>
        <taxon>Bacillati</taxon>
        <taxon>Actinomycetota</taxon>
        <taxon>Actinomycetes</taxon>
        <taxon>Micromonosporales</taxon>
        <taxon>Micromonosporaceae</taxon>
        <taxon>Actinoplanes</taxon>
    </lineage>
</organism>
<evidence type="ECO:0000313" key="4">
    <source>
        <dbReference type="EMBL" id="MBB4743325.1"/>
    </source>
</evidence>
<dbReference type="Gene3D" id="1.10.1200.10">
    <property type="entry name" value="ACP-like"/>
    <property type="match status" value="1"/>
</dbReference>
<feature type="domain" description="Carrier" evidence="3">
    <location>
        <begin position="1"/>
        <end position="81"/>
    </location>
</feature>
<evidence type="ECO:0000256" key="1">
    <source>
        <dbReference type="ARBA" id="ARBA00022450"/>
    </source>
</evidence>
<dbReference type="SUPFAM" id="SSF47336">
    <property type="entry name" value="ACP-like"/>
    <property type="match status" value="1"/>
</dbReference>
<dbReference type="InterPro" id="IPR009081">
    <property type="entry name" value="PP-bd_ACP"/>
</dbReference>
<dbReference type="AlphaFoldDB" id="A0A7W7MAZ5"/>
<dbReference type="SMART" id="SM00823">
    <property type="entry name" value="PKS_PP"/>
    <property type="match status" value="1"/>
</dbReference>
<evidence type="ECO:0000313" key="5">
    <source>
        <dbReference type="Proteomes" id="UP000546162"/>
    </source>
</evidence>
<dbReference type="PROSITE" id="PS50075">
    <property type="entry name" value="CARRIER"/>
    <property type="match status" value="1"/>
</dbReference>
<evidence type="ECO:0000256" key="2">
    <source>
        <dbReference type="ARBA" id="ARBA00022553"/>
    </source>
</evidence>
<dbReference type="GO" id="GO:0031177">
    <property type="term" value="F:phosphopantetheine binding"/>
    <property type="evidence" value="ECO:0007669"/>
    <property type="project" value="InterPro"/>
</dbReference>
<keyword evidence="5" id="KW-1185">Reference proteome</keyword>
<sequence length="87" mass="9560">MTAFTLTDLRHLFASNEGLAGNAEFGPDDLDVALADLGYDSLAMLELAAVVQREYGVRMPDDCVIEMTTPRTAIDYINRRLTEVHAA</sequence>
<evidence type="ECO:0000259" key="3">
    <source>
        <dbReference type="PROSITE" id="PS50075"/>
    </source>
</evidence>
<dbReference type="InterPro" id="IPR036736">
    <property type="entry name" value="ACP-like_sf"/>
</dbReference>
<dbReference type="InterPro" id="IPR020806">
    <property type="entry name" value="PKS_PP-bd"/>
</dbReference>
<proteinExistence type="predicted"/>
<dbReference type="RefSeq" id="WP_185043611.1">
    <property type="nucleotide sequence ID" value="NZ_BAABFG010000005.1"/>
</dbReference>